<dbReference type="EMBL" id="JBHRSL010000010">
    <property type="protein sequence ID" value="MFC3052436.1"/>
    <property type="molecule type" value="Genomic_DNA"/>
</dbReference>
<proteinExistence type="predicted"/>
<protein>
    <recommendedName>
        <fullName evidence="3">DUF1499 domain-containing protein</fullName>
    </recommendedName>
</protein>
<evidence type="ECO:0000313" key="1">
    <source>
        <dbReference type="EMBL" id="MFC3052436.1"/>
    </source>
</evidence>
<dbReference type="RefSeq" id="WP_194213899.1">
    <property type="nucleotide sequence ID" value="NZ_CP061205.1"/>
</dbReference>
<sequence length="170" mass="18887">MLNKFRNLTVGLSLIILVGLLGMYLYVQAGKGEAIFGSTSGSLEPTDFESLVYPSAVPAYLICPESLCRNAVTDTATPTFNMDTAALRQKVVDYADSMPTIKTHSFNIQSNQFDFLERLPGEHFPSVVSVRILEDTPYTSQIAIYSYKPVGDGSDNDHRDLVERWINNLQ</sequence>
<evidence type="ECO:0000313" key="2">
    <source>
        <dbReference type="Proteomes" id="UP001595444"/>
    </source>
</evidence>
<accession>A0ABV7D6F5</accession>
<name>A0ABV7D6F5_9PROT</name>
<dbReference type="Proteomes" id="UP001595444">
    <property type="component" value="Unassembled WGS sequence"/>
</dbReference>
<reference evidence="2" key="1">
    <citation type="journal article" date="2019" name="Int. J. Syst. Evol. Microbiol.">
        <title>The Global Catalogue of Microorganisms (GCM) 10K type strain sequencing project: providing services to taxonomists for standard genome sequencing and annotation.</title>
        <authorList>
            <consortium name="The Broad Institute Genomics Platform"/>
            <consortium name="The Broad Institute Genome Sequencing Center for Infectious Disease"/>
            <person name="Wu L."/>
            <person name="Ma J."/>
        </authorList>
    </citation>
    <scope>NUCLEOTIDE SEQUENCE [LARGE SCALE GENOMIC DNA]</scope>
    <source>
        <strain evidence="2">KCTC 62164</strain>
    </source>
</reference>
<comment type="caution">
    <text evidence="1">The sequence shown here is derived from an EMBL/GenBank/DDBJ whole genome shotgun (WGS) entry which is preliminary data.</text>
</comment>
<gene>
    <name evidence="1" type="ORF">ACFOKA_11040</name>
</gene>
<evidence type="ECO:0008006" key="3">
    <source>
        <dbReference type="Google" id="ProtNLM"/>
    </source>
</evidence>
<organism evidence="1 2">
    <name type="scientific">Kordiimonas pumila</name>
    <dbReference type="NCBI Taxonomy" id="2161677"/>
    <lineage>
        <taxon>Bacteria</taxon>
        <taxon>Pseudomonadati</taxon>
        <taxon>Pseudomonadota</taxon>
        <taxon>Alphaproteobacteria</taxon>
        <taxon>Kordiimonadales</taxon>
        <taxon>Kordiimonadaceae</taxon>
        <taxon>Kordiimonas</taxon>
    </lineage>
</organism>
<keyword evidence="2" id="KW-1185">Reference proteome</keyword>